<comment type="caution">
    <text evidence="2">The sequence shown here is derived from an EMBL/GenBank/DDBJ whole genome shotgun (WGS) entry which is preliminary data.</text>
</comment>
<reference evidence="2" key="1">
    <citation type="submission" date="2021-02" db="EMBL/GenBank/DDBJ databases">
        <authorList>
            <person name="Nowell W R."/>
        </authorList>
    </citation>
    <scope>NUCLEOTIDE SEQUENCE</scope>
</reference>
<proteinExistence type="predicted"/>
<evidence type="ECO:0000256" key="1">
    <source>
        <dbReference type="SAM" id="MobiDB-lite"/>
    </source>
</evidence>
<name>A0A819VHV5_9BILA</name>
<accession>A0A819VHV5</accession>
<evidence type="ECO:0000313" key="3">
    <source>
        <dbReference type="Proteomes" id="UP000663836"/>
    </source>
</evidence>
<evidence type="ECO:0000313" key="2">
    <source>
        <dbReference type="EMBL" id="CAF4108979.1"/>
    </source>
</evidence>
<dbReference type="Proteomes" id="UP000663836">
    <property type="component" value="Unassembled WGS sequence"/>
</dbReference>
<dbReference type="AlphaFoldDB" id="A0A819VHV5"/>
<sequence>MNKNYEKYTNIPNIQLLSHLHFYGGTVTWKPMDKHATGTHVSVMITQSYQWKRSWIGPWGSGITYCNQSIILNQTPKIPASNSYLTCVTSSCGGYVNTSIDEYCTDYSSLIDSSSGQISTLQNITAGSKFCVAFRDKSWIKVLSTVCSSSGRKKRERSKRSTTLTQTGCFSDSAHWSIGCCVDLTIRSDGFINTPPVATIISPIQVPVNTLTNIEIPVIDADNDYLKCRWAQDTTTFDECGDVCQMAPGSILEEEDCTITFNSTNKTVGDYYALTLMVEDFYDKTTNISLSSVPIQFLVLIVNTSTCSLKPTITSTLPDCSPIQVGVQFNFTLTVTQGCSGTTVKDVFTMPPLYMYKGSLIRNGTNNVWTVTETWTPNVLQLGSQVYCAVATDSANIQSDQYCTTFTVVAAGTVLSCPEQRPPRLLQRLVKVRRAVPLARLILLQRAVLLAQVILLQRAVPLAQVILLQRAVPLAQVILLQRAVPLAQVILLQRAVPLAQVILLQRAVPLAQVILLQRAVQVLRAVLAPPPLHGGAGGRRRRHRQKEEEKQPVIKDPFFHQKSSSSSSLLTPFSALAEDRKSKISSLISTHDSTGRISHGNDSISYTSNQQPSRTRNTDAVNMVRVSRISRPLSNNGNETIKSPFEEKNETSDIKLSKVLVTKVPRNSETKVERSGSSVLSVRHIEVPKSSFSIQQNNNQLHSAPKRTFSVSVSKMKRSVAPAMHSTSAIPRNVTSTVKRSKSTEVNVIRMKRFDLP</sequence>
<dbReference type="EMBL" id="CAJOBD010008286">
    <property type="protein sequence ID" value="CAF4108979.1"/>
    <property type="molecule type" value="Genomic_DNA"/>
</dbReference>
<protein>
    <submittedName>
        <fullName evidence="2">Uncharacterized protein</fullName>
    </submittedName>
</protein>
<gene>
    <name evidence="2" type="ORF">JBS370_LOCUS32105</name>
</gene>
<feature type="compositionally biased region" description="Basic and acidic residues" evidence="1">
    <location>
        <begin position="545"/>
        <end position="559"/>
    </location>
</feature>
<feature type="region of interest" description="Disordered" evidence="1">
    <location>
        <begin position="533"/>
        <end position="566"/>
    </location>
</feature>
<organism evidence="2 3">
    <name type="scientific">Rotaria sordida</name>
    <dbReference type="NCBI Taxonomy" id="392033"/>
    <lineage>
        <taxon>Eukaryota</taxon>
        <taxon>Metazoa</taxon>
        <taxon>Spiralia</taxon>
        <taxon>Gnathifera</taxon>
        <taxon>Rotifera</taxon>
        <taxon>Eurotatoria</taxon>
        <taxon>Bdelloidea</taxon>
        <taxon>Philodinida</taxon>
        <taxon>Philodinidae</taxon>
        <taxon>Rotaria</taxon>
    </lineage>
</organism>
<feature type="region of interest" description="Disordered" evidence="1">
    <location>
        <begin position="588"/>
        <end position="617"/>
    </location>
</feature>